<name>A0A6G1IXJ6_9PLEO</name>
<sequence length="311" mass="34403">MSLLVELQHWHSDVAKEGIHITVTYRGLCLQYFVAYILGLLEVGYDSRLRDIVEQLVAEQPTYTDLPSNIAEIQESAQKGPLYFSEVAKALGPFWKDHRALSAVVDHFANFVAWVCDAFRKTSGMNVRGTVDFLIANARSILKESPGENLWTLHSVISRVENILRGIYSTKALGLFVDCRGDPEPKYMPTGLAYIKIPAHIISECQSYDPVALHDVDFEAVGPRIDITGFASSAPHIVSIPCGHEYHLKCLDEMVSGILSNSNKCTFYQKQICPPRERRPIQAIPAPTDTSSHHGKSNGFEAEGTAATSGN</sequence>
<evidence type="ECO:0000256" key="1">
    <source>
        <dbReference type="SAM" id="MobiDB-lite"/>
    </source>
</evidence>
<reference evidence="2" key="1">
    <citation type="journal article" date="2020" name="Stud. Mycol.">
        <title>101 Dothideomycetes genomes: a test case for predicting lifestyles and emergence of pathogens.</title>
        <authorList>
            <person name="Haridas S."/>
            <person name="Albert R."/>
            <person name="Binder M."/>
            <person name="Bloem J."/>
            <person name="Labutti K."/>
            <person name="Salamov A."/>
            <person name="Andreopoulos B."/>
            <person name="Baker S."/>
            <person name="Barry K."/>
            <person name="Bills G."/>
            <person name="Bluhm B."/>
            <person name="Cannon C."/>
            <person name="Castanera R."/>
            <person name="Culley D."/>
            <person name="Daum C."/>
            <person name="Ezra D."/>
            <person name="Gonzalez J."/>
            <person name="Henrissat B."/>
            <person name="Kuo A."/>
            <person name="Liang C."/>
            <person name="Lipzen A."/>
            <person name="Lutzoni F."/>
            <person name="Magnuson J."/>
            <person name="Mondo S."/>
            <person name="Nolan M."/>
            <person name="Ohm R."/>
            <person name="Pangilinan J."/>
            <person name="Park H.-J."/>
            <person name="Ramirez L."/>
            <person name="Alfaro M."/>
            <person name="Sun H."/>
            <person name="Tritt A."/>
            <person name="Yoshinaga Y."/>
            <person name="Zwiers L.-H."/>
            <person name="Turgeon B."/>
            <person name="Goodwin S."/>
            <person name="Spatafora J."/>
            <person name="Crous P."/>
            <person name="Grigoriev I."/>
        </authorList>
    </citation>
    <scope>NUCLEOTIDE SEQUENCE</scope>
    <source>
        <strain evidence="2">CBS 122367</strain>
    </source>
</reference>
<keyword evidence="3" id="KW-1185">Reference proteome</keyword>
<proteinExistence type="predicted"/>
<dbReference type="AlphaFoldDB" id="A0A6G1IXJ6"/>
<feature type="region of interest" description="Disordered" evidence="1">
    <location>
        <begin position="278"/>
        <end position="311"/>
    </location>
</feature>
<dbReference type="EMBL" id="MU005585">
    <property type="protein sequence ID" value="KAF2682982.1"/>
    <property type="molecule type" value="Genomic_DNA"/>
</dbReference>
<dbReference type="Proteomes" id="UP000799291">
    <property type="component" value="Unassembled WGS sequence"/>
</dbReference>
<evidence type="ECO:0000313" key="3">
    <source>
        <dbReference type="Proteomes" id="UP000799291"/>
    </source>
</evidence>
<gene>
    <name evidence="2" type="ORF">K458DRAFT_405145</name>
</gene>
<evidence type="ECO:0008006" key="4">
    <source>
        <dbReference type="Google" id="ProtNLM"/>
    </source>
</evidence>
<accession>A0A6G1IXJ6</accession>
<dbReference type="OrthoDB" id="3677589at2759"/>
<organism evidence="2 3">
    <name type="scientific">Lentithecium fluviatile CBS 122367</name>
    <dbReference type="NCBI Taxonomy" id="1168545"/>
    <lineage>
        <taxon>Eukaryota</taxon>
        <taxon>Fungi</taxon>
        <taxon>Dikarya</taxon>
        <taxon>Ascomycota</taxon>
        <taxon>Pezizomycotina</taxon>
        <taxon>Dothideomycetes</taxon>
        <taxon>Pleosporomycetidae</taxon>
        <taxon>Pleosporales</taxon>
        <taxon>Massarineae</taxon>
        <taxon>Lentitheciaceae</taxon>
        <taxon>Lentithecium</taxon>
    </lineage>
</organism>
<evidence type="ECO:0000313" key="2">
    <source>
        <dbReference type="EMBL" id="KAF2682982.1"/>
    </source>
</evidence>
<protein>
    <recommendedName>
        <fullName evidence="4">RING-type domain-containing protein</fullName>
    </recommendedName>
</protein>